<keyword evidence="2" id="KW-0378">Hydrolase</keyword>
<gene>
    <name evidence="2" type="ORF">GB883_03355</name>
</gene>
<dbReference type="InterPro" id="IPR050662">
    <property type="entry name" value="Sec-metab_biosynth-thioest"/>
</dbReference>
<evidence type="ECO:0000313" key="3">
    <source>
        <dbReference type="Proteomes" id="UP000451860"/>
    </source>
</evidence>
<accession>A0A7J5UTF7</accession>
<dbReference type="GO" id="GO:0016787">
    <property type="term" value="F:hydrolase activity"/>
    <property type="evidence" value="ECO:0007669"/>
    <property type="project" value="UniProtKB-KW"/>
</dbReference>
<proteinExistence type="predicted"/>
<comment type="caution">
    <text evidence="2">The sequence shown here is derived from an EMBL/GenBank/DDBJ whole genome shotgun (WGS) entry which is preliminary data.</text>
</comment>
<name>A0A7J5UTF7_9MICO</name>
<protein>
    <submittedName>
        <fullName evidence="2">MBL fold metallo-hydrolase</fullName>
    </submittedName>
</protein>
<dbReference type="SUPFAM" id="SSF56281">
    <property type="entry name" value="Metallo-hydrolase/oxidoreductase"/>
    <property type="match status" value="1"/>
</dbReference>
<organism evidence="2 3">
    <name type="scientific">Georgenia thermotolerans</name>
    <dbReference type="NCBI Taxonomy" id="527326"/>
    <lineage>
        <taxon>Bacteria</taxon>
        <taxon>Bacillati</taxon>
        <taxon>Actinomycetota</taxon>
        <taxon>Actinomycetes</taxon>
        <taxon>Micrococcales</taxon>
        <taxon>Bogoriellaceae</taxon>
        <taxon>Georgenia</taxon>
    </lineage>
</organism>
<dbReference type="InterPro" id="IPR036388">
    <property type="entry name" value="WH-like_DNA-bd_sf"/>
</dbReference>
<reference evidence="2 3" key="1">
    <citation type="submission" date="2019-10" db="EMBL/GenBank/DDBJ databases">
        <title>Georgenia wutianyii sp. nov. and Georgenia yuyongxinii sp. nov. isolated from plateau pika (Ochotona curzoniae) in the Qinghai-Tibet plateau of China.</title>
        <authorList>
            <person name="Tian Z."/>
        </authorList>
    </citation>
    <scope>NUCLEOTIDE SEQUENCE [LARGE SCALE GENOMIC DNA]</scope>
    <source>
        <strain evidence="2 3">DSM 21501</strain>
    </source>
</reference>
<dbReference type="SMART" id="SM00849">
    <property type="entry name" value="Lactamase_B"/>
    <property type="match status" value="1"/>
</dbReference>
<feature type="domain" description="Metallo-beta-lactamase" evidence="1">
    <location>
        <begin position="32"/>
        <end position="192"/>
    </location>
</feature>
<dbReference type="AlphaFoldDB" id="A0A7J5UTF7"/>
<dbReference type="InterPro" id="IPR036866">
    <property type="entry name" value="RibonucZ/Hydroxyglut_hydro"/>
</dbReference>
<sequence length="264" mass="27469">MTSTSELWTGGRVTPRAACVLGPNPGVMTLDGTNTWVLREPGAAEVVVVDPGPLDEAHLADTLRVAGEDGGKVALVLLTHHHHDHAESAERFAALTGAPVRGAGRGEPLRDGEIIAVGPLTLEVLATPGHTADSVSLLVPADRLLLTGDTILGRGTTVIAWPDGDLTSYLATLERLVALADTGRVERIAPGHGPVIDTPAAVIAGYRTHREERLAQLRAALGDGAATVGEVVAAIYGELEDFRATAARHTVQAQLAYLGVDLPD</sequence>
<dbReference type="PANTHER" id="PTHR23131:SF0">
    <property type="entry name" value="ENDORIBONUCLEASE LACTB2"/>
    <property type="match status" value="1"/>
</dbReference>
<dbReference type="OrthoDB" id="9788263at2"/>
<dbReference type="PANTHER" id="PTHR23131">
    <property type="entry name" value="ENDORIBONUCLEASE LACTB2"/>
    <property type="match status" value="1"/>
</dbReference>
<evidence type="ECO:0000313" key="2">
    <source>
        <dbReference type="EMBL" id="KAE8765569.1"/>
    </source>
</evidence>
<dbReference type="CDD" id="cd16278">
    <property type="entry name" value="metallo-hydrolase-like_MBL-fold"/>
    <property type="match status" value="1"/>
</dbReference>
<evidence type="ECO:0000259" key="1">
    <source>
        <dbReference type="SMART" id="SM00849"/>
    </source>
</evidence>
<dbReference type="Pfam" id="PF00753">
    <property type="entry name" value="Lactamase_B"/>
    <property type="match status" value="2"/>
</dbReference>
<dbReference type="Proteomes" id="UP000451860">
    <property type="component" value="Unassembled WGS sequence"/>
</dbReference>
<dbReference type="EMBL" id="WHJE01000008">
    <property type="protein sequence ID" value="KAE8765569.1"/>
    <property type="molecule type" value="Genomic_DNA"/>
</dbReference>
<dbReference type="InterPro" id="IPR001279">
    <property type="entry name" value="Metallo-B-lactamas"/>
</dbReference>
<keyword evidence="3" id="KW-1185">Reference proteome</keyword>
<dbReference type="Gene3D" id="1.10.10.10">
    <property type="entry name" value="Winged helix-like DNA-binding domain superfamily/Winged helix DNA-binding domain"/>
    <property type="match status" value="1"/>
</dbReference>
<dbReference type="Gene3D" id="3.60.15.10">
    <property type="entry name" value="Ribonuclease Z/Hydroxyacylglutathione hydrolase-like"/>
    <property type="match status" value="1"/>
</dbReference>
<dbReference type="RefSeq" id="WP_152200976.1">
    <property type="nucleotide sequence ID" value="NZ_VUKF01000005.1"/>
</dbReference>